<dbReference type="KEGG" id="scu:SCE1572_26535"/>
<feature type="compositionally biased region" description="Basic and acidic residues" evidence="1">
    <location>
        <begin position="57"/>
        <end position="68"/>
    </location>
</feature>
<gene>
    <name evidence="2" type="ORF">SCE1572_26535</name>
</gene>
<dbReference type="Proteomes" id="UP000014803">
    <property type="component" value="Chromosome"/>
</dbReference>
<sequence length="68" mass="7320">MTGPRSHDRLKRVSARTPKARACFRSASSGRLVGGFAGGGGRNPNTSSKTTRARRSLVPERPRTHESS</sequence>
<dbReference type="HOGENOM" id="CLU_2791774_0_0_7"/>
<protein>
    <submittedName>
        <fullName evidence="2">Uncharacterized protein</fullName>
    </submittedName>
</protein>
<dbReference type="RefSeq" id="WP_020737224.1">
    <property type="nucleotide sequence ID" value="NC_021658.1"/>
</dbReference>
<dbReference type="STRING" id="1254432.SCE1572_26535"/>
<dbReference type="EMBL" id="CP003969">
    <property type="protein sequence ID" value="AGP37723.1"/>
    <property type="molecule type" value="Genomic_DNA"/>
</dbReference>
<organism evidence="2 3">
    <name type="scientific">Sorangium cellulosum So0157-2</name>
    <dbReference type="NCBI Taxonomy" id="1254432"/>
    <lineage>
        <taxon>Bacteria</taxon>
        <taxon>Pseudomonadati</taxon>
        <taxon>Myxococcota</taxon>
        <taxon>Polyangia</taxon>
        <taxon>Polyangiales</taxon>
        <taxon>Polyangiaceae</taxon>
        <taxon>Sorangium</taxon>
    </lineage>
</organism>
<feature type="region of interest" description="Disordered" evidence="1">
    <location>
        <begin position="1"/>
        <end position="20"/>
    </location>
</feature>
<evidence type="ECO:0000313" key="3">
    <source>
        <dbReference type="Proteomes" id="UP000014803"/>
    </source>
</evidence>
<accession>S4Y471</accession>
<proteinExistence type="predicted"/>
<feature type="compositionally biased region" description="Gly residues" evidence="1">
    <location>
        <begin position="32"/>
        <end position="42"/>
    </location>
</feature>
<feature type="region of interest" description="Disordered" evidence="1">
    <location>
        <begin position="26"/>
        <end position="68"/>
    </location>
</feature>
<evidence type="ECO:0000313" key="2">
    <source>
        <dbReference type="EMBL" id="AGP37723.1"/>
    </source>
</evidence>
<reference evidence="2 3" key="1">
    <citation type="journal article" date="2013" name="Sci. Rep.">
        <title>Extraordinary expansion of a Sorangium cellulosum genome from an alkaline milieu.</title>
        <authorList>
            <person name="Han K."/>
            <person name="Li Z.F."/>
            <person name="Peng R."/>
            <person name="Zhu L.P."/>
            <person name="Zhou T."/>
            <person name="Wang L.G."/>
            <person name="Li S.G."/>
            <person name="Zhang X.B."/>
            <person name="Hu W."/>
            <person name="Wu Z.H."/>
            <person name="Qin N."/>
            <person name="Li Y.Z."/>
        </authorList>
    </citation>
    <scope>NUCLEOTIDE SEQUENCE [LARGE SCALE GENOMIC DNA]</scope>
    <source>
        <strain evidence="2 3">So0157-2</strain>
    </source>
</reference>
<dbReference type="AlphaFoldDB" id="S4Y471"/>
<evidence type="ECO:0000256" key="1">
    <source>
        <dbReference type="SAM" id="MobiDB-lite"/>
    </source>
</evidence>
<name>S4Y471_SORCE</name>